<gene>
    <name evidence="9" type="ORF">FSP39_019664</name>
</gene>
<evidence type="ECO:0000259" key="7">
    <source>
        <dbReference type="Pfam" id="PF13086"/>
    </source>
</evidence>
<reference evidence="9" key="1">
    <citation type="submission" date="2019-08" db="EMBL/GenBank/DDBJ databases">
        <title>The improved chromosome-level genome for the pearl oyster Pinctada fucata martensii using PacBio sequencing and Hi-C.</title>
        <authorList>
            <person name="Zheng Z."/>
        </authorList>
    </citation>
    <scope>NUCLEOTIDE SEQUENCE</scope>
    <source>
        <strain evidence="9">ZZ-2019</strain>
        <tissue evidence="9">Adductor muscle</tissue>
    </source>
</reference>
<dbReference type="InterPro" id="IPR050534">
    <property type="entry name" value="Coronavir_polyprotein_1ab"/>
</dbReference>
<evidence type="ECO:0000256" key="3">
    <source>
        <dbReference type="ARBA" id="ARBA00022801"/>
    </source>
</evidence>
<dbReference type="Pfam" id="PF13086">
    <property type="entry name" value="AAA_11"/>
    <property type="match status" value="1"/>
</dbReference>
<dbReference type="EMBL" id="VSWD01000010">
    <property type="protein sequence ID" value="KAK3091404.1"/>
    <property type="molecule type" value="Genomic_DNA"/>
</dbReference>
<evidence type="ECO:0000256" key="1">
    <source>
        <dbReference type="ARBA" id="ARBA00007913"/>
    </source>
</evidence>
<dbReference type="GO" id="GO:0016787">
    <property type="term" value="F:hydrolase activity"/>
    <property type="evidence" value="ECO:0007669"/>
    <property type="project" value="UniProtKB-KW"/>
</dbReference>
<feature type="domain" description="DNA2/NAM7 helicase helicase" evidence="7">
    <location>
        <begin position="436"/>
        <end position="783"/>
    </location>
</feature>
<evidence type="ECO:0000313" key="9">
    <source>
        <dbReference type="EMBL" id="KAK3091404.1"/>
    </source>
</evidence>
<dbReference type="PANTHER" id="PTHR43788">
    <property type="entry name" value="DNA2/NAM7 HELICASE FAMILY MEMBER"/>
    <property type="match status" value="1"/>
</dbReference>
<dbReference type="InterPro" id="IPR041677">
    <property type="entry name" value="DNA2/NAM7_AAA_11"/>
</dbReference>
<dbReference type="PANTHER" id="PTHR43788:SF16">
    <property type="entry name" value="HELICASE WITH ZINC FINGER 2"/>
    <property type="match status" value="1"/>
</dbReference>
<dbReference type="GO" id="GO:0043139">
    <property type="term" value="F:5'-3' DNA helicase activity"/>
    <property type="evidence" value="ECO:0007669"/>
    <property type="project" value="TreeGrafter"/>
</dbReference>
<keyword evidence="5" id="KW-0067">ATP-binding</keyword>
<dbReference type="GO" id="GO:0005524">
    <property type="term" value="F:ATP binding"/>
    <property type="evidence" value="ECO:0007669"/>
    <property type="project" value="UniProtKB-KW"/>
</dbReference>
<feature type="region of interest" description="Disordered" evidence="6">
    <location>
        <begin position="1035"/>
        <end position="1063"/>
    </location>
</feature>
<keyword evidence="4" id="KW-0347">Helicase</keyword>
<dbReference type="Gene3D" id="3.40.50.300">
    <property type="entry name" value="P-loop containing nucleotide triphosphate hydrolases"/>
    <property type="match status" value="2"/>
</dbReference>
<sequence>MPSKYREILYKLLQVSRRPDTESDSQLTLHWSRRVYHRRGKYSLKNQTDEKALECQRLNPYQRTYFVQVRQWKLLHEILQTGNPLKIQKEIRNFIKTVNMESLHTEEPGREIDISSEFPDGNILKQACDFSMTFCKGQVLSIQVSADADKGVMVPSPQVFNMTRNSKFCLQHTRDPVKFLAKYSTTSTYIDRYNSELHYLSLWKPVMEMEFVTSAVRDHACTINAVPVEFQSKKTGKFSLGVWYCKERDIDFAYLSRKFITMGEIDSEEKEKYCADYLCIRCEIPNGKPPGTYMMSDAMSNRGLVWMAHAKITKLMHIEEERVPNTAALENSTNNKDEEKPKTVKKWQIEFGIHTESPQATDDMLNAERGVRCCVELIQKTESDRRIEAILNALKDATQIAKAIALRRDIPNLDSEHWEAGKTIDLNSGMETLQPSNEYQCAAIRRALMRRFSLIHGPPGTGKTYTAMKLVQLFRTINVQIHGDGKHIIFCGPSNKSVDLVARWMKVKFEGITPHMVRLYGSSLEHCDFPIPGKHFSTTSASKKSIPDPDLKDIAMHHLIRLDGKPNSKEIRQFDRKFQRYMEIMRVREERRKEKEHVKVRNLIEGREIPDHLMTILTSSFMSVFDIDHDDTIEMKEQHKNVFDLLQMRYANLVDKAEDKRIDVKGKQFEKFIEGRMKTFIEELFCEQRDEAKDNLLTEIKTYKDLVADSVHRELQNHHIIFCTTAVATSSRLLGAMKGRVQQLIIDECGMCTEPESLAAIIATRAEQVVLIGDHKQLRPIIICTAAADLGLERSLFERYEHMATMLRYQYRMHPEICCFPSENFYDGRLETKESSKWKTDCPLSMWRKIDIPIAFCHVEGEEEHLTVSTEEGNEMSSSNAKEVEMVLKVFSHMVEKDKVNPVDINVMSQYNAQGYLLKKSLEKRKYEGFNVNTVVGSQGGEWDYVILSTVRSLPKYRIERHPTLGWCKENLGFITDQHQINVALTRARKGLVIIGNKNLLECDQTWKKLIKHYATKGCYVDSSDEKFPRMYRSQKVSKTQKATNPGTKNSSKGVLQIHGNGG</sequence>
<dbReference type="Pfam" id="PF13087">
    <property type="entry name" value="AAA_12"/>
    <property type="match status" value="1"/>
</dbReference>
<evidence type="ECO:0000313" key="10">
    <source>
        <dbReference type="Proteomes" id="UP001186944"/>
    </source>
</evidence>
<dbReference type="CDD" id="cd18808">
    <property type="entry name" value="SF1_C_Upf1"/>
    <property type="match status" value="1"/>
</dbReference>
<dbReference type="InterPro" id="IPR027417">
    <property type="entry name" value="P-loop_NTPase"/>
</dbReference>
<evidence type="ECO:0000256" key="5">
    <source>
        <dbReference type="ARBA" id="ARBA00022840"/>
    </source>
</evidence>
<evidence type="ECO:0000259" key="8">
    <source>
        <dbReference type="Pfam" id="PF13087"/>
    </source>
</evidence>
<keyword evidence="2" id="KW-0547">Nucleotide-binding</keyword>
<dbReference type="Proteomes" id="UP001186944">
    <property type="component" value="Unassembled WGS sequence"/>
</dbReference>
<dbReference type="AlphaFoldDB" id="A0AA89BUL3"/>
<accession>A0AA89BUL3</accession>
<comment type="similarity">
    <text evidence="1">Belongs to the DNA2/NAM7 helicase family.</text>
</comment>
<dbReference type="FunFam" id="3.40.50.300:FF:001313">
    <property type="entry name" value="Helicase with zinc finger domain 2"/>
    <property type="match status" value="1"/>
</dbReference>
<organism evidence="9 10">
    <name type="scientific">Pinctada imbricata</name>
    <name type="common">Atlantic pearl-oyster</name>
    <name type="synonym">Pinctada martensii</name>
    <dbReference type="NCBI Taxonomy" id="66713"/>
    <lineage>
        <taxon>Eukaryota</taxon>
        <taxon>Metazoa</taxon>
        <taxon>Spiralia</taxon>
        <taxon>Lophotrochozoa</taxon>
        <taxon>Mollusca</taxon>
        <taxon>Bivalvia</taxon>
        <taxon>Autobranchia</taxon>
        <taxon>Pteriomorphia</taxon>
        <taxon>Pterioida</taxon>
        <taxon>Pterioidea</taxon>
        <taxon>Pteriidae</taxon>
        <taxon>Pinctada</taxon>
    </lineage>
</organism>
<name>A0AA89BUL3_PINIB</name>
<evidence type="ECO:0000256" key="4">
    <source>
        <dbReference type="ARBA" id="ARBA00022806"/>
    </source>
</evidence>
<keyword evidence="10" id="KW-1185">Reference proteome</keyword>
<keyword evidence="3" id="KW-0378">Hydrolase</keyword>
<dbReference type="SUPFAM" id="SSF52540">
    <property type="entry name" value="P-loop containing nucleoside triphosphate hydrolases"/>
    <property type="match status" value="1"/>
</dbReference>
<feature type="compositionally biased region" description="Polar residues" evidence="6">
    <location>
        <begin position="1035"/>
        <end position="1054"/>
    </location>
</feature>
<evidence type="ECO:0000256" key="2">
    <source>
        <dbReference type="ARBA" id="ARBA00022741"/>
    </source>
</evidence>
<evidence type="ECO:0000256" key="6">
    <source>
        <dbReference type="SAM" id="MobiDB-lite"/>
    </source>
</evidence>
<protein>
    <submittedName>
        <fullName evidence="9">Uncharacterized protein</fullName>
    </submittedName>
</protein>
<proteinExistence type="inferred from homology"/>
<dbReference type="InterPro" id="IPR041679">
    <property type="entry name" value="DNA2/NAM7-like_C"/>
</dbReference>
<feature type="domain" description="DNA2/NAM7 helicase-like C-terminal" evidence="8">
    <location>
        <begin position="792"/>
        <end position="998"/>
    </location>
</feature>
<dbReference type="InterPro" id="IPR047187">
    <property type="entry name" value="SF1_C_Upf1"/>
</dbReference>
<comment type="caution">
    <text evidence="9">The sequence shown here is derived from an EMBL/GenBank/DDBJ whole genome shotgun (WGS) entry which is preliminary data.</text>
</comment>